<evidence type="ECO:0000313" key="2">
    <source>
        <dbReference type="Proteomes" id="UP001165092"/>
    </source>
</evidence>
<organism evidence="1 2">
    <name type="scientific">Nocardiopsis ansamitocini</name>
    <dbReference type="NCBI Taxonomy" id="1670832"/>
    <lineage>
        <taxon>Bacteria</taxon>
        <taxon>Bacillati</taxon>
        <taxon>Actinomycetota</taxon>
        <taxon>Actinomycetes</taxon>
        <taxon>Streptosporangiales</taxon>
        <taxon>Nocardiopsidaceae</taxon>
        <taxon>Nocardiopsis</taxon>
    </lineage>
</organism>
<evidence type="ECO:0000313" key="1">
    <source>
        <dbReference type="EMBL" id="GLU50371.1"/>
    </source>
</evidence>
<keyword evidence="2" id="KW-1185">Reference proteome</keyword>
<dbReference type="EMBL" id="BSQG01000014">
    <property type="protein sequence ID" value="GLU50371.1"/>
    <property type="molecule type" value="Genomic_DNA"/>
</dbReference>
<protein>
    <submittedName>
        <fullName evidence="1">Uncharacterized protein</fullName>
    </submittedName>
</protein>
<accession>A0A9W6UIX6</accession>
<dbReference type="Proteomes" id="UP001165092">
    <property type="component" value="Unassembled WGS sequence"/>
</dbReference>
<gene>
    <name evidence="1" type="ORF">Nans01_47220</name>
</gene>
<comment type="caution">
    <text evidence="1">The sequence shown here is derived from an EMBL/GenBank/DDBJ whole genome shotgun (WGS) entry which is preliminary data.</text>
</comment>
<reference evidence="1" key="1">
    <citation type="submission" date="2023-02" db="EMBL/GenBank/DDBJ databases">
        <title>Nocardiopsis ansamitocini NBRC 112285.</title>
        <authorList>
            <person name="Ichikawa N."/>
            <person name="Sato H."/>
            <person name="Tonouchi N."/>
        </authorList>
    </citation>
    <scope>NUCLEOTIDE SEQUENCE</scope>
    <source>
        <strain evidence="1">NBRC 112285</strain>
    </source>
</reference>
<sequence>MPGQRVKRFPSLVVSQGESARLNPEKADNCPLTCDKPVARGVGNCWWGWGEFFEFPLICDPTVGENVKSWSQMGIFKFPGAVLGNGERLSAGISLERLVIRSAQVLHCPSGAGFGFRENACRVIGVTSL</sequence>
<dbReference type="AlphaFoldDB" id="A0A9W6UIX6"/>
<proteinExistence type="predicted"/>
<name>A0A9W6UIX6_9ACTN</name>